<dbReference type="PROSITE" id="PS50082">
    <property type="entry name" value="WD_REPEATS_2"/>
    <property type="match status" value="2"/>
</dbReference>
<feature type="domain" description="F-box" evidence="3">
    <location>
        <begin position="302"/>
        <end position="348"/>
    </location>
</feature>
<feature type="region of interest" description="Disordered" evidence="2">
    <location>
        <begin position="670"/>
        <end position="792"/>
    </location>
</feature>
<reference evidence="4 5" key="1">
    <citation type="submission" date="2024-01" db="EMBL/GenBank/DDBJ databases">
        <title>Comparative genomics of Cryptococcus and Kwoniella reveals pathogenesis evolution and contrasting modes of karyotype evolution via chromosome fusion or intercentromeric recombination.</title>
        <authorList>
            <person name="Coelho M.A."/>
            <person name="David-Palma M."/>
            <person name="Shea T."/>
            <person name="Bowers K."/>
            <person name="McGinley-Smith S."/>
            <person name="Mohammad A.W."/>
            <person name="Gnirke A."/>
            <person name="Yurkov A.M."/>
            <person name="Nowrousian M."/>
            <person name="Sun S."/>
            <person name="Cuomo C.A."/>
            <person name="Heitman J."/>
        </authorList>
    </citation>
    <scope>NUCLEOTIDE SEQUENCE [LARGE SCALE GENOMIC DNA]</scope>
    <source>
        <strain evidence="4 5">CBS 6074</strain>
    </source>
</reference>
<dbReference type="GO" id="GO:0009166">
    <property type="term" value="P:nucleotide catabolic process"/>
    <property type="evidence" value="ECO:0007669"/>
    <property type="project" value="TreeGrafter"/>
</dbReference>
<feature type="compositionally biased region" description="Low complexity" evidence="2">
    <location>
        <begin position="755"/>
        <end position="767"/>
    </location>
</feature>
<dbReference type="GO" id="GO:0006206">
    <property type="term" value="P:pyrimidine nucleobase metabolic process"/>
    <property type="evidence" value="ECO:0007669"/>
    <property type="project" value="TreeGrafter"/>
</dbReference>
<protein>
    <recommendedName>
        <fullName evidence="3">F-box domain-containing protein</fullName>
    </recommendedName>
</protein>
<dbReference type="RefSeq" id="XP_066074631.1">
    <property type="nucleotide sequence ID" value="XM_066218534.1"/>
</dbReference>
<sequence>MTQKQVLSTPTAKKGVTTSPPKRQPATARRSLPTPGPSVPSPRSAGQPQTRLQNGKTNFSQSRLTPKMTLKVNTDRRDTAKNGTSTPRALTPKASASASSQQLGQTDRISSPLRQKSAIQSSSSQDHSLSSESWVADQPLGPNGFPDIYSEPTNWDDPITEEDWELRTETANGVQDDDSPYAAMETHYLRQITHYKNLLVKSQSASSSSLHDLHSQLHSLQKLYKELEAEHSKCVTRDKDKQDEADFEKRAVQGVKNGMAGVVRGMEKDERIKLLGLVAEACYPSDINSQIIILEKYKKSRFDILSRVDEPVLVNILSLLDHKDILRLRTVSKGYKQLTKNETLWKLLCRQLEWRDWDGEAGLVHLNAMSAGEWEEMYKSLWRREKNWNKGLTQTVFLLKGHTNYVTSLRLRGDVLISGSYDETIRMWHLPPLLTLAPKSIPQPLVIPAKSVSCLDYFPPENVFVAGYHDIGRVQVWKRQGEEWQLFDTLAGHLHGIRAVAINENYLVSAGADKALVVWSWRTGEKIVRFGQQTNICVGIHLVQDYIVAVTVDGIIRTFSIKKREMLAQFKISALGRTIEPGPDKKDWEAKLKDIGGGQGGTGMLNWFEGQGNSMTCATREMIIRLSWEETEESVTSNAPLTRPASPVTPSPAKGRIRTVSSSARALPVMTTPTKTPTMRQRTTSTSSPILTSKRSISNLASKAMSPSLSSPVQKSGSPLTKSVPGNISGGGMARSLSGNASPSPLRNKNFVNNPRSSSPITQSSSPRKTVIPSRRTSLASSMAVPEDAESKLVEGKRRVVPLLTKAPKILELIHAPDVEKGAIDARRTRVVTSTRFAARTGADRHLYVGAPRSSVESQGRTDMIPVLGAWKDKSDMLDLQTPGKNPMSLVLDREKFVYGCTDGSIVVVGFVGHEYTDDQTKA</sequence>
<dbReference type="Pfam" id="PF12937">
    <property type="entry name" value="F-box-like"/>
    <property type="match status" value="1"/>
</dbReference>
<dbReference type="Proteomes" id="UP001355207">
    <property type="component" value="Chromosome 3"/>
</dbReference>
<dbReference type="InterPro" id="IPR036047">
    <property type="entry name" value="F-box-like_dom_sf"/>
</dbReference>
<dbReference type="EMBL" id="CP144100">
    <property type="protein sequence ID" value="WWC87868.1"/>
    <property type="molecule type" value="Genomic_DNA"/>
</dbReference>
<dbReference type="PANTHER" id="PTHR47438">
    <property type="entry name" value="PHOSPHATE METABOLISM PROTEIN 8-RELATED"/>
    <property type="match status" value="1"/>
</dbReference>
<name>A0AAX4JTQ7_9TREE</name>
<keyword evidence="5" id="KW-1185">Reference proteome</keyword>
<feature type="compositionally biased region" description="Polar residues" evidence="2">
    <location>
        <begin position="44"/>
        <end position="64"/>
    </location>
</feature>
<feature type="region of interest" description="Disordered" evidence="2">
    <location>
        <begin position="1"/>
        <end position="154"/>
    </location>
</feature>
<dbReference type="Gene3D" id="1.20.1280.50">
    <property type="match status" value="1"/>
</dbReference>
<dbReference type="AlphaFoldDB" id="A0AAX4JTQ7"/>
<dbReference type="SUPFAM" id="SSF50978">
    <property type="entry name" value="WD40 repeat-like"/>
    <property type="match status" value="1"/>
</dbReference>
<feature type="compositionally biased region" description="Polar residues" evidence="2">
    <location>
        <begin position="1"/>
        <end position="21"/>
    </location>
</feature>
<dbReference type="InterPro" id="IPR036322">
    <property type="entry name" value="WD40_repeat_dom_sf"/>
</dbReference>
<dbReference type="Gene3D" id="2.130.10.10">
    <property type="entry name" value="YVTN repeat-like/Quinoprotein amine dehydrogenase"/>
    <property type="match status" value="2"/>
</dbReference>
<feature type="compositionally biased region" description="Low complexity" evidence="2">
    <location>
        <begin position="670"/>
        <end position="689"/>
    </location>
</feature>
<dbReference type="GO" id="GO:0008252">
    <property type="term" value="F:nucleotidase activity"/>
    <property type="evidence" value="ECO:0007669"/>
    <property type="project" value="TreeGrafter"/>
</dbReference>
<dbReference type="InterPro" id="IPR052791">
    <property type="entry name" value="SSM1_domain"/>
</dbReference>
<dbReference type="InterPro" id="IPR001680">
    <property type="entry name" value="WD40_rpt"/>
</dbReference>
<feature type="compositionally biased region" description="Low complexity" evidence="2">
    <location>
        <begin position="115"/>
        <end position="133"/>
    </location>
</feature>
<dbReference type="PANTHER" id="PTHR47438:SF1">
    <property type="entry name" value="PHOSPHATE METABOLISM PROTEIN 8-RELATED"/>
    <property type="match status" value="1"/>
</dbReference>
<dbReference type="PROSITE" id="PS50181">
    <property type="entry name" value="FBOX"/>
    <property type="match status" value="1"/>
</dbReference>
<dbReference type="Pfam" id="PF00400">
    <property type="entry name" value="WD40"/>
    <property type="match status" value="2"/>
</dbReference>
<dbReference type="SMART" id="SM00320">
    <property type="entry name" value="WD40"/>
    <property type="match status" value="4"/>
</dbReference>
<gene>
    <name evidence="4" type="ORF">L201_002766</name>
</gene>
<feature type="compositionally biased region" description="Polar residues" evidence="2">
    <location>
        <begin position="101"/>
        <end position="114"/>
    </location>
</feature>
<accession>A0AAX4JTQ7</accession>
<evidence type="ECO:0000259" key="3">
    <source>
        <dbReference type="PROSITE" id="PS50181"/>
    </source>
</evidence>
<dbReference type="GeneID" id="91093438"/>
<keyword evidence="1" id="KW-0853">WD repeat</keyword>
<proteinExistence type="predicted"/>
<feature type="repeat" description="WD" evidence="1">
    <location>
        <begin position="490"/>
        <end position="529"/>
    </location>
</feature>
<evidence type="ECO:0000256" key="1">
    <source>
        <dbReference type="PROSITE-ProRule" id="PRU00221"/>
    </source>
</evidence>
<dbReference type="InterPro" id="IPR015943">
    <property type="entry name" value="WD40/YVTN_repeat-like_dom_sf"/>
</dbReference>
<organism evidence="4 5">
    <name type="scientific">Kwoniella dendrophila CBS 6074</name>
    <dbReference type="NCBI Taxonomy" id="1295534"/>
    <lineage>
        <taxon>Eukaryota</taxon>
        <taxon>Fungi</taxon>
        <taxon>Dikarya</taxon>
        <taxon>Basidiomycota</taxon>
        <taxon>Agaricomycotina</taxon>
        <taxon>Tremellomycetes</taxon>
        <taxon>Tremellales</taxon>
        <taxon>Cryptococcaceae</taxon>
        <taxon>Kwoniella</taxon>
    </lineage>
</organism>
<feature type="region of interest" description="Disordered" evidence="2">
    <location>
        <begin position="634"/>
        <end position="657"/>
    </location>
</feature>
<dbReference type="SUPFAM" id="SSF81383">
    <property type="entry name" value="F-box domain"/>
    <property type="match status" value="1"/>
</dbReference>
<dbReference type="InterPro" id="IPR001810">
    <property type="entry name" value="F-box_dom"/>
</dbReference>
<feature type="compositionally biased region" description="Polar residues" evidence="2">
    <location>
        <begin position="737"/>
        <end position="754"/>
    </location>
</feature>
<feature type="repeat" description="WD" evidence="1">
    <location>
        <begin position="399"/>
        <end position="430"/>
    </location>
</feature>
<feature type="compositionally biased region" description="Polar residues" evidence="2">
    <location>
        <begin position="690"/>
        <end position="726"/>
    </location>
</feature>
<evidence type="ECO:0000256" key="2">
    <source>
        <dbReference type="SAM" id="MobiDB-lite"/>
    </source>
</evidence>
<evidence type="ECO:0000313" key="5">
    <source>
        <dbReference type="Proteomes" id="UP001355207"/>
    </source>
</evidence>
<evidence type="ECO:0000313" key="4">
    <source>
        <dbReference type="EMBL" id="WWC87868.1"/>
    </source>
</evidence>
<dbReference type="PROSITE" id="PS50294">
    <property type="entry name" value="WD_REPEATS_REGION"/>
    <property type="match status" value="2"/>
</dbReference>